<sequence length="110" mass="12568">MLIESGNKNAIVGLDEDIRKIGSKYNDLVVQNNANIDGQKEIVNISKDKAKKHNTKTISNEKEFRISIEYKKGIGDEELIDEIRENNDKALFISVSVRLFQSDRLVQYGR</sequence>
<name>A0ABN7W961_GIGMA</name>
<gene>
    <name evidence="1" type="ORF">GMARGA_LOCUS27380</name>
</gene>
<proteinExistence type="predicted"/>
<dbReference type="EMBL" id="CAJVQB010033390">
    <property type="protein sequence ID" value="CAG8819714.1"/>
    <property type="molecule type" value="Genomic_DNA"/>
</dbReference>
<evidence type="ECO:0000313" key="2">
    <source>
        <dbReference type="Proteomes" id="UP000789901"/>
    </source>
</evidence>
<keyword evidence="2" id="KW-1185">Reference proteome</keyword>
<accession>A0ABN7W961</accession>
<protein>
    <submittedName>
        <fullName evidence="1">21225_t:CDS:1</fullName>
    </submittedName>
</protein>
<dbReference type="Proteomes" id="UP000789901">
    <property type="component" value="Unassembled WGS sequence"/>
</dbReference>
<comment type="caution">
    <text evidence="1">The sequence shown here is derived from an EMBL/GenBank/DDBJ whole genome shotgun (WGS) entry which is preliminary data.</text>
</comment>
<evidence type="ECO:0000313" key="1">
    <source>
        <dbReference type="EMBL" id="CAG8819714.1"/>
    </source>
</evidence>
<reference evidence="1 2" key="1">
    <citation type="submission" date="2021-06" db="EMBL/GenBank/DDBJ databases">
        <authorList>
            <person name="Kallberg Y."/>
            <person name="Tangrot J."/>
            <person name="Rosling A."/>
        </authorList>
    </citation>
    <scope>NUCLEOTIDE SEQUENCE [LARGE SCALE GENOMIC DNA]</scope>
    <source>
        <strain evidence="1 2">120-4 pot B 10/14</strain>
    </source>
</reference>
<organism evidence="1 2">
    <name type="scientific">Gigaspora margarita</name>
    <dbReference type="NCBI Taxonomy" id="4874"/>
    <lineage>
        <taxon>Eukaryota</taxon>
        <taxon>Fungi</taxon>
        <taxon>Fungi incertae sedis</taxon>
        <taxon>Mucoromycota</taxon>
        <taxon>Glomeromycotina</taxon>
        <taxon>Glomeromycetes</taxon>
        <taxon>Diversisporales</taxon>
        <taxon>Gigasporaceae</taxon>
        <taxon>Gigaspora</taxon>
    </lineage>
</organism>